<dbReference type="Gene3D" id="3.30.160.250">
    <property type="match status" value="1"/>
</dbReference>
<dbReference type="PANTHER" id="PTHR34504">
    <property type="entry name" value="ANTITOXIN HICB"/>
    <property type="match status" value="1"/>
</dbReference>
<evidence type="ECO:0000313" key="3">
    <source>
        <dbReference type="Proteomes" id="UP000231464"/>
    </source>
</evidence>
<feature type="non-terminal residue" evidence="2">
    <location>
        <position position="77"/>
    </location>
</feature>
<evidence type="ECO:0000259" key="1">
    <source>
        <dbReference type="Pfam" id="PF15919"/>
    </source>
</evidence>
<dbReference type="AlphaFoldDB" id="A0A2M6W9Z1"/>
<dbReference type="SUPFAM" id="SSF143100">
    <property type="entry name" value="TTHA1013/TTHA0281-like"/>
    <property type="match status" value="1"/>
</dbReference>
<protein>
    <recommendedName>
        <fullName evidence="1">HicB-like antitoxin of toxin-antitoxin system domain-containing protein</fullName>
    </recommendedName>
</protein>
<dbReference type="Proteomes" id="UP000231464">
    <property type="component" value="Unassembled WGS sequence"/>
</dbReference>
<comment type="caution">
    <text evidence="2">The sequence shown here is derived from an EMBL/GenBank/DDBJ whole genome shotgun (WGS) entry which is preliminary data.</text>
</comment>
<dbReference type="EMBL" id="PFBP01000048">
    <property type="protein sequence ID" value="PIT89613.1"/>
    <property type="molecule type" value="Genomic_DNA"/>
</dbReference>
<organism evidence="2 3">
    <name type="scientific">Candidatus Kuenenbacteria bacterium CG10_big_fil_rev_8_21_14_0_10_36_11</name>
    <dbReference type="NCBI Taxonomy" id="1974618"/>
    <lineage>
        <taxon>Bacteria</taxon>
        <taxon>Candidatus Kueneniibacteriota</taxon>
    </lineage>
</organism>
<feature type="domain" description="HicB-like antitoxin of toxin-antitoxin system" evidence="1">
    <location>
        <begin position="10"/>
        <end position="67"/>
    </location>
</feature>
<dbReference type="InterPro" id="IPR031807">
    <property type="entry name" value="HicB-like"/>
</dbReference>
<gene>
    <name evidence="2" type="ORF">COU23_02995</name>
</gene>
<dbReference type="PANTHER" id="PTHR34504:SF2">
    <property type="entry name" value="UPF0150 PROTEIN SSL0259"/>
    <property type="match status" value="1"/>
</dbReference>
<sequence length="77" mass="9104">MNKQKKKYNFPVIIEKDESGYYFAKVPTLKGCHTQAKKLPELYKRLNEVIQLCLEVEEKENIKLSSSYEFVGFQQLE</sequence>
<dbReference type="InterPro" id="IPR051404">
    <property type="entry name" value="TA_system_antitoxin"/>
</dbReference>
<reference evidence="3" key="1">
    <citation type="submission" date="2017-09" db="EMBL/GenBank/DDBJ databases">
        <title>Depth-based differentiation of microbial function through sediment-hosted aquifers and enrichment of novel symbionts in the deep terrestrial subsurface.</title>
        <authorList>
            <person name="Probst A.J."/>
            <person name="Ladd B."/>
            <person name="Jarett J.K."/>
            <person name="Geller-Mcgrath D.E."/>
            <person name="Sieber C.M.K."/>
            <person name="Emerson J.B."/>
            <person name="Anantharaman K."/>
            <person name="Thomas B.C."/>
            <person name="Malmstrom R."/>
            <person name="Stieglmeier M."/>
            <person name="Klingl A."/>
            <person name="Woyke T."/>
            <person name="Ryan C.M."/>
            <person name="Banfield J.F."/>
        </authorList>
    </citation>
    <scope>NUCLEOTIDE SEQUENCE [LARGE SCALE GENOMIC DNA]</scope>
</reference>
<name>A0A2M6W9Z1_9BACT</name>
<evidence type="ECO:0000313" key="2">
    <source>
        <dbReference type="EMBL" id="PIT89613.1"/>
    </source>
</evidence>
<proteinExistence type="predicted"/>
<accession>A0A2M6W9Z1</accession>
<dbReference type="InterPro" id="IPR035069">
    <property type="entry name" value="TTHA1013/TTHA0281-like"/>
</dbReference>
<dbReference type="Pfam" id="PF15919">
    <property type="entry name" value="HicB_lk_antitox"/>
    <property type="match status" value="1"/>
</dbReference>